<organism evidence="1 2">
    <name type="scientific">Meloidogyne enterolobii</name>
    <name type="common">Root-knot nematode worm</name>
    <name type="synonym">Meloidogyne mayaguensis</name>
    <dbReference type="NCBI Taxonomy" id="390850"/>
    <lineage>
        <taxon>Eukaryota</taxon>
        <taxon>Metazoa</taxon>
        <taxon>Ecdysozoa</taxon>
        <taxon>Nematoda</taxon>
        <taxon>Chromadorea</taxon>
        <taxon>Rhabditida</taxon>
        <taxon>Tylenchina</taxon>
        <taxon>Tylenchomorpha</taxon>
        <taxon>Tylenchoidea</taxon>
        <taxon>Meloidogynidae</taxon>
        <taxon>Meloidogyninae</taxon>
        <taxon>Meloidogyne</taxon>
    </lineage>
</organism>
<proteinExistence type="predicted"/>
<accession>A0ACB1AHC3</accession>
<keyword evidence="2" id="KW-1185">Reference proteome</keyword>
<evidence type="ECO:0000313" key="2">
    <source>
        <dbReference type="Proteomes" id="UP001497535"/>
    </source>
</evidence>
<reference evidence="1" key="1">
    <citation type="submission" date="2023-11" db="EMBL/GenBank/DDBJ databases">
        <authorList>
            <person name="Poullet M."/>
        </authorList>
    </citation>
    <scope>NUCLEOTIDE SEQUENCE</scope>
    <source>
        <strain evidence="1">E1834</strain>
    </source>
</reference>
<dbReference type="EMBL" id="CAVMJV010000081">
    <property type="protein sequence ID" value="CAK5090209.1"/>
    <property type="molecule type" value="Genomic_DNA"/>
</dbReference>
<protein>
    <submittedName>
        <fullName evidence="1">Uncharacterized protein</fullName>
    </submittedName>
</protein>
<evidence type="ECO:0000313" key="1">
    <source>
        <dbReference type="EMBL" id="CAK5090209.1"/>
    </source>
</evidence>
<name>A0ACB1AHC3_MELEN</name>
<gene>
    <name evidence="1" type="ORF">MENTE1834_LOCUS37981</name>
</gene>
<dbReference type="Proteomes" id="UP001497535">
    <property type="component" value="Unassembled WGS sequence"/>
</dbReference>
<comment type="caution">
    <text evidence="1">The sequence shown here is derived from an EMBL/GenBank/DDBJ whole genome shotgun (WGS) entry which is preliminary data.</text>
</comment>
<sequence>MVDKTKMLFLSSNLVCLALILISIFDKYGAEKPTTIQNNLAFATFPSTDTTKRYKFNEGGGNIN</sequence>